<reference evidence="4" key="1">
    <citation type="submission" date="2018-07" db="EMBL/GenBank/DDBJ databases">
        <authorList>
            <person name="Quirk P.G."/>
            <person name="Krulwich T.A."/>
        </authorList>
    </citation>
    <scope>NUCLEOTIDE SEQUENCE</scope>
</reference>
<feature type="repeat" description="RCC1" evidence="2">
    <location>
        <begin position="1246"/>
        <end position="1297"/>
    </location>
</feature>
<feature type="compositionally biased region" description="Basic and acidic residues" evidence="3">
    <location>
        <begin position="1440"/>
        <end position="1454"/>
    </location>
</feature>
<organism evidence="4">
    <name type="scientific">Culicoides sonorensis</name>
    <name type="common">Biting midge</name>
    <dbReference type="NCBI Taxonomy" id="179676"/>
    <lineage>
        <taxon>Eukaryota</taxon>
        <taxon>Metazoa</taxon>
        <taxon>Ecdysozoa</taxon>
        <taxon>Arthropoda</taxon>
        <taxon>Hexapoda</taxon>
        <taxon>Insecta</taxon>
        <taxon>Pterygota</taxon>
        <taxon>Neoptera</taxon>
        <taxon>Endopterygota</taxon>
        <taxon>Diptera</taxon>
        <taxon>Nematocera</taxon>
        <taxon>Chironomoidea</taxon>
        <taxon>Ceratopogonidae</taxon>
        <taxon>Ceratopogoninae</taxon>
        <taxon>Culicoides</taxon>
        <taxon>Monoculicoides</taxon>
    </lineage>
</organism>
<proteinExistence type="predicted"/>
<protein>
    <submittedName>
        <fullName evidence="4">CSON000052 protein</fullName>
    </submittedName>
</protein>
<feature type="region of interest" description="Disordered" evidence="3">
    <location>
        <begin position="1383"/>
        <end position="1403"/>
    </location>
</feature>
<feature type="compositionally biased region" description="Polar residues" evidence="3">
    <location>
        <begin position="350"/>
        <end position="363"/>
    </location>
</feature>
<dbReference type="InterPro" id="IPR000408">
    <property type="entry name" value="Reg_chr_condens"/>
</dbReference>
<evidence type="ECO:0000313" key="4">
    <source>
        <dbReference type="EMBL" id="SSX28473.1"/>
    </source>
</evidence>
<gene>
    <name evidence="4" type="primary">CSON000052</name>
</gene>
<dbReference type="OMA" id="CLQSCDS"/>
<dbReference type="PRINTS" id="PR00633">
    <property type="entry name" value="RCCNDNSATION"/>
</dbReference>
<dbReference type="EMBL" id="UFQT01001009">
    <property type="protein sequence ID" value="SSX28473.1"/>
    <property type="molecule type" value="Genomic_DNA"/>
</dbReference>
<feature type="region of interest" description="Disordered" evidence="3">
    <location>
        <begin position="350"/>
        <end position="424"/>
    </location>
</feature>
<dbReference type="InterPro" id="IPR009091">
    <property type="entry name" value="RCC1/BLIP-II"/>
</dbReference>
<evidence type="ECO:0000256" key="2">
    <source>
        <dbReference type="PROSITE-ProRule" id="PRU00235"/>
    </source>
</evidence>
<feature type="compositionally biased region" description="Basic and acidic residues" evidence="3">
    <location>
        <begin position="1392"/>
        <end position="1402"/>
    </location>
</feature>
<feature type="region of interest" description="Disordered" evidence="3">
    <location>
        <begin position="196"/>
        <end position="237"/>
    </location>
</feature>
<feature type="repeat" description="RCC1" evidence="2">
    <location>
        <begin position="1193"/>
        <end position="1246"/>
    </location>
</feature>
<feature type="repeat" description="RCC1" evidence="2">
    <location>
        <begin position="1132"/>
        <end position="1193"/>
    </location>
</feature>
<feature type="repeat" description="RCC1" evidence="2">
    <location>
        <begin position="1531"/>
        <end position="1581"/>
    </location>
</feature>
<evidence type="ECO:0000256" key="3">
    <source>
        <dbReference type="SAM" id="MobiDB-lite"/>
    </source>
</evidence>
<accession>A0A336MI03</accession>
<dbReference type="Pfam" id="PF00415">
    <property type="entry name" value="RCC1"/>
    <property type="match status" value="3"/>
</dbReference>
<name>A0A336MI03_CULSO</name>
<feature type="compositionally biased region" description="Polar residues" evidence="3">
    <location>
        <begin position="562"/>
        <end position="579"/>
    </location>
</feature>
<dbReference type="Gene3D" id="2.130.10.30">
    <property type="entry name" value="Regulator of chromosome condensation 1/beta-lactamase-inhibitor protein II"/>
    <property type="match status" value="2"/>
</dbReference>
<dbReference type="PANTHER" id="PTHR22870:SF466">
    <property type="entry name" value="ANKYRIN REPEAT-CONTAINING PROTEIN"/>
    <property type="match status" value="1"/>
</dbReference>
<feature type="region of interest" description="Disordered" evidence="3">
    <location>
        <begin position="562"/>
        <end position="593"/>
    </location>
</feature>
<feature type="compositionally biased region" description="Low complexity" evidence="3">
    <location>
        <begin position="196"/>
        <end position="230"/>
    </location>
</feature>
<evidence type="ECO:0000256" key="1">
    <source>
        <dbReference type="ARBA" id="ARBA00022737"/>
    </source>
</evidence>
<dbReference type="InterPro" id="IPR051210">
    <property type="entry name" value="Ub_ligase/GEF_domain"/>
</dbReference>
<feature type="region of interest" description="Disordered" evidence="3">
    <location>
        <begin position="1440"/>
        <end position="1462"/>
    </location>
</feature>
<dbReference type="SUPFAM" id="SSF50985">
    <property type="entry name" value="RCC1/BLIP-II"/>
    <property type="match status" value="2"/>
</dbReference>
<dbReference type="PANTHER" id="PTHR22870">
    <property type="entry name" value="REGULATOR OF CHROMOSOME CONDENSATION"/>
    <property type="match status" value="1"/>
</dbReference>
<dbReference type="VEuPathDB" id="VectorBase:CSON000052"/>
<dbReference type="PROSITE" id="PS50012">
    <property type="entry name" value="RCC1_3"/>
    <property type="match status" value="4"/>
</dbReference>
<keyword evidence="1" id="KW-0677">Repeat</keyword>
<sequence>MSAIKENGIFYLQKLIKNVDVKLSTATQLKNEYQILCLVLKNDDLLLRYVSSSGETILKTIKHFENRRIQDVCFDDTGTWLLVLCYDNTIHVVPALFICDKSAKFKLIFSGSEISSFTVPFSPPHECPNPQSCPNQFDFGMADFNDFERFSTRTVLPSSGAGTSRGVGSNKVNEAIAANSLYNQFYCETGPSSSTAASQGSTANESFEAASNNNNNNNNENSLSINQSNSKGSTPIDSQILSSSLESSCICPYPKSCIWWQTNNGDQRAIIGYSEGTICIVRLTINCPFIGTCSVERGNIEQLVICRDNNSETVTLMINTSMSEQWKLLLEQKSIGYIYPDSYMNSKNNLQQQQQETNDNGLENSDENEPQSENWQFVVNLEKKDQQKTNDSTDEDESFERINADDPNLGSETVNDGRSDAGTLPKSISAAKARLQSLRDIGAKKIGTLKLKLAESRLKSKEREKSREQTASLALMETPSTTPEILTTPSGPFFIVQHTQDRHLLSALHSYSDTLSVHSMDISLIPLFLYKIPRNCRNLLLTKNLIYTIQTLVENHPKTDQFEVTPTNETTNDPITSTTVDDKEPMKKSSLASSTDIENVISTMSSQSHEEDDSNTNTINLYNGFGVVSCNMAITKLGCDAEFDDRAEISLYKFEDEHLINLHRMLTQAKEEADDQTLQDSLNSAKTGSETIISNYFNLKNDLKKPMFSTNFVSSDANVLQNKFPTVHFEQAFVITDKNVYSLELVEPPHIIFLKLVDQAAWSSCEEFCDIFNLSLSQCIEFAGDVLLRKKKVTKALLTYNVARIPPIKTALKLAMFGEVNALMHLCAMAIKNTFLLNSKYLIHPNMKYLVDTAHLRHLKYEVLVKNKNKASLKSVNTGKLCSDFSYETDEITSDLQMSSSSQFHLSNLLFLSLTERCVKDKNYIPLWNFIATNSKFHTSLASVVLSQSGLYSTAILLAMMRGACLDVFSCLVGAADQVLDIGQEWNFYMYNLSEEMFMESIIYLQDYSLEYFEAIRKNIGKLDLKNLERLEKQLNPFQTVYKPVMSKMLSCKNNSQEHEKRFMEFCKYFIETYINILIQTQALKLYSDNYLSALNLFRPLYRAIDEQRVLKLDNFSPISTGFSHAAYVYNGAVYIWGSNGVSCALSRNLITTDNNGENTSCMPTCLDFFKDLEIDVLSAHCGKSHTLFMTNNGLYGMGANSLGQLGIGKVLVQALQPMLIRSFDEGQIISQVYAGQYHNAAVVDDQLYTWGWGVYGQLGHGTVENEYKPKLVEFFRGKKILQVSLGHAHSLVLCRDNPKSTENSLYVFGSNHYGQLGISQDNDTVSSSSAKSLMKSLVPVKLVLDEDVKLIHTKYFSNLVVTTSNQLYTWGASPQAIRLSTQAKKRARANQRNEENSRTDRVTVVNEPSIEPQMQEATTVMVDDDPDNDEDDDVFVEKANEESQEKEIDKNVEEISTESPSTVPIPEIQIDLASQESPTPKVEDEIKDALIDECTDHLRPSLVQVEEPFTSPITQLGTGLYHYTLVTGDGSFYTWGKNLERQLGREGSRNEVLSPTKLESIVNAKDVSCGADFTIILMRDGTIKACGQNNNGQCGLEITPADKSGIAGKLVRLRLSKRLVRIPDGSQCIEVPTLVKFPTDEPNNLLDTIYTLKSLPKYQPNCIIKSSLAALPIFSQISGHTTIDSNLNEFCKDDVGNNVPDLIKNLDNMNLIDANQNEAKPLDVFSELGHQMIINGSISGQSTVSTPANLNKYSMENIFTNDFIHYCLYIFHGLYDQSVICDFSSRQLTFKEYKLRILMLNFSYIDAFKLCLDDCLDAQKSIKLFEFFTKDPVILPLHEEDLKYFIYEIFKHFIRNQMNLTLLEEFLLTDLNYYLIQLSYVLYFNNNSTALEKSVFQKFKNLFTNYDNVSLENTDVIFKMISTKFNVLVCQRLIEAAENFQT</sequence>